<evidence type="ECO:0000259" key="2">
    <source>
        <dbReference type="SMART" id="SM00503"/>
    </source>
</evidence>
<dbReference type="AlphaFoldDB" id="A0A5G2RGS1"/>
<dbReference type="SUPFAM" id="SSF47661">
    <property type="entry name" value="t-snare proteins"/>
    <property type="match status" value="1"/>
</dbReference>
<dbReference type="GeneTree" id="ENSGT01000000214440"/>
<evidence type="ECO:0000313" key="4">
    <source>
        <dbReference type="Proteomes" id="UP000008227"/>
    </source>
</evidence>
<evidence type="ECO:0000313" key="3">
    <source>
        <dbReference type="Ensembl" id="ENSSSCP00000074248.2"/>
    </source>
</evidence>
<accession>A0A5G2RGS1</accession>
<dbReference type="SMART" id="SM00503">
    <property type="entry name" value="SynN"/>
    <property type="match status" value="1"/>
</dbReference>
<reference evidence="4" key="1">
    <citation type="submission" date="2009-11" db="EMBL/GenBank/DDBJ databases">
        <authorList>
            <consortium name="Porcine genome sequencing project"/>
        </authorList>
    </citation>
    <scope>NUCLEOTIDE SEQUENCE [LARGE SCALE GENOMIC DNA]</scope>
    <source>
        <strain evidence="4">Duroc</strain>
    </source>
</reference>
<name>A0A5G2RGS1_PIG</name>
<sequence length="688" mass="73684">MSYGPMAGSGGLGSRSPFGGPSGQAYQPLECAKCWTEYGIRHFPCPSPESHPQDACVGKEGEGDLGPAGTLRGPRARKRGPGVATEGSGTPEPTSPPAGPRKDLAAGVRGRVAGPGITRAKKRKPNFRPQETEVLVAKVSRHHQLLFGPGRPAAEPARRYRVWSRILQAVNALGYCRRDIGDLKHKWRDLRAVVRRKLGELRGAAPGPDPTRPQALALTPVEQAVAKTFSCQALPSGGTGPEPPAATQMDPRDLQELFQETSAHVFRINSNVTSLEQSLQSLGTPDDTQELRDSLHAAQQETNQTVVASTSALKQTAELLRGCSRPMLSLQQERLQLDRLKTQLSDAIQRYGVVQKKIAEKSRALLPTAQRGGKQQQSPRAAFAELADDEKIFNGGDGTWQSQEQALLPEITEEDLEAMRLREEVILQIESDLLDVNQIVKDLASMVSEQGDVIGSSGSEATGRHSSSPEPAVAALLPGPGCVPLRPGSHCRTKTRKPNFSPQETEVLVRRVTRHYPLLFGALRGPPARKHRVWSKILQAVNALGYCRRDLGDVKHKWRDLRGAVRRKLAERPRAPGPVLTPVERMVAETFTALGPPGEGRAPEPLPNSIEAGLEAASSHAEAASELLAGASRHQVSQCEGTACSPPAARAWEGPACPGDAVGEGEAGAAGTAGLGWLAPPPPSLHPC</sequence>
<feature type="compositionally biased region" description="Low complexity" evidence="1">
    <location>
        <begin position="105"/>
        <end position="114"/>
    </location>
</feature>
<dbReference type="Bgee" id="ENSSSCG00000036022">
    <property type="expression patterns" value="Expressed in blood and 41 other cell types or tissues"/>
</dbReference>
<dbReference type="InterPro" id="IPR006011">
    <property type="entry name" value="Syntaxin_N"/>
</dbReference>
<protein>
    <submittedName>
        <fullName evidence="3">t-SNARE domain containing 1</fullName>
    </submittedName>
</protein>
<proteinExistence type="predicted"/>
<reference evidence="3" key="2">
    <citation type="journal article" date="2020" name="Gigascience">
        <title>An improved pig reference genome sequence to enable pig genetics and genomics research.</title>
        <authorList>
            <person name="Warr A."/>
            <person name="Affara N."/>
            <person name="Aken B."/>
            <person name="Beiki H."/>
            <person name="Bickhart D.M."/>
            <person name="Billis K."/>
            <person name="Chow W."/>
            <person name="Eory L."/>
            <person name="Finlayson H.A."/>
            <person name="Flicek P."/>
            <person name="Giron C.G."/>
            <person name="Griffin D.K."/>
            <person name="Hall R."/>
            <person name="Hannum G."/>
            <person name="Hourlier T."/>
            <person name="Howe K."/>
            <person name="Hume D.A."/>
            <person name="Izuogu O."/>
            <person name="Kim K."/>
            <person name="Koren S."/>
            <person name="Liu H."/>
            <person name="Manchanda N."/>
            <person name="Martin F.J."/>
            <person name="Nonneman D.J."/>
            <person name="O'Connor R.E."/>
            <person name="Phillippy A.M."/>
            <person name="Rohrer G.A."/>
            <person name="Rosen B.D."/>
            <person name="Rund L.A."/>
            <person name="Sargent C.A."/>
            <person name="Schook L.B."/>
            <person name="Schroeder S.G."/>
            <person name="Schwartz A.S."/>
            <person name="Skinner B.M."/>
            <person name="Talbot R."/>
            <person name="Tseng E."/>
            <person name="Tuggle C.K."/>
            <person name="Watson M."/>
            <person name="Smith T.P.L."/>
            <person name="Archibald A.L."/>
        </authorList>
    </citation>
    <scope>NUCLEOTIDE SEQUENCE [LARGE SCALE GENOMIC DNA]</scope>
    <source>
        <strain evidence="3">Duroc</strain>
    </source>
</reference>
<dbReference type="VGNC" id="VGNC:94496">
    <property type="gene designation" value="TSNARE1"/>
</dbReference>
<evidence type="ECO:0000313" key="5">
    <source>
        <dbReference type="VGNC" id="VGNC:94496"/>
    </source>
</evidence>
<dbReference type="FunFam" id="1.20.58.70:FF:000014">
    <property type="entry name" value="t-SNARE domain containing 1"/>
    <property type="match status" value="1"/>
</dbReference>
<dbReference type="Ensembl" id="ENSSSCT00000074785.2">
    <property type="protein sequence ID" value="ENSSSCP00000074248.2"/>
    <property type="gene ID" value="ENSSSCG00000036022.3"/>
</dbReference>
<dbReference type="GO" id="GO:0016020">
    <property type="term" value="C:membrane"/>
    <property type="evidence" value="ECO:0007669"/>
    <property type="project" value="InterPro"/>
</dbReference>
<evidence type="ECO:0000256" key="1">
    <source>
        <dbReference type="SAM" id="MobiDB-lite"/>
    </source>
</evidence>
<dbReference type="GO" id="GO:0016192">
    <property type="term" value="P:vesicle-mediated transport"/>
    <property type="evidence" value="ECO:0007669"/>
    <property type="project" value="InterPro"/>
</dbReference>
<dbReference type="InterPro" id="IPR028002">
    <property type="entry name" value="Myb_DNA-bind_5"/>
</dbReference>
<feature type="region of interest" description="Disordered" evidence="1">
    <location>
        <begin position="1"/>
        <end position="23"/>
    </location>
</feature>
<dbReference type="Proteomes" id="UP000008227">
    <property type="component" value="Chromosome 4"/>
</dbReference>
<feature type="region of interest" description="Disordered" evidence="1">
    <location>
        <begin position="44"/>
        <end position="128"/>
    </location>
</feature>
<dbReference type="PANTHER" id="PTHR23098">
    <property type="entry name" value="AGAP001331-PA-RELATED"/>
    <property type="match status" value="1"/>
</dbReference>
<dbReference type="PANTHER" id="PTHR23098:SF22">
    <property type="entry name" value="MYB-LIKE DOMAIN-CONTAINING PROTEIN"/>
    <property type="match status" value="1"/>
</dbReference>
<keyword evidence="4" id="KW-1185">Reference proteome</keyword>
<gene>
    <name evidence="3 5" type="primary">TSNARE1</name>
</gene>
<dbReference type="Gene3D" id="1.20.5.110">
    <property type="match status" value="1"/>
</dbReference>
<feature type="domain" description="Syntaxin N-terminal" evidence="2">
    <location>
        <begin position="246"/>
        <end position="363"/>
    </location>
</feature>
<organism evidence="3 4">
    <name type="scientific">Sus scrofa</name>
    <name type="common">Pig</name>
    <dbReference type="NCBI Taxonomy" id="9823"/>
    <lineage>
        <taxon>Eukaryota</taxon>
        <taxon>Metazoa</taxon>
        <taxon>Chordata</taxon>
        <taxon>Craniata</taxon>
        <taxon>Vertebrata</taxon>
        <taxon>Euteleostomi</taxon>
        <taxon>Mammalia</taxon>
        <taxon>Eutheria</taxon>
        <taxon>Laurasiatheria</taxon>
        <taxon>Artiodactyla</taxon>
        <taxon>Suina</taxon>
        <taxon>Suidae</taxon>
        <taxon>Sus</taxon>
    </lineage>
</organism>
<reference evidence="3" key="3">
    <citation type="submission" date="2025-08" db="UniProtKB">
        <authorList>
            <consortium name="Ensembl"/>
        </authorList>
    </citation>
    <scope>IDENTIFICATION</scope>
</reference>
<reference evidence="3" key="4">
    <citation type="submission" date="2025-09" db="UniProtKB">
        <authorList>
            <consortium name="Ensembl"/>
        </authorList>
    </citation>
    <scope>IDENTIFICATION</scope>
</reference>
<dbReference type="ExpressionAtlas" id="A0A5G2RGS1">
    <property type="expression patterns" value="baseline and differential"/>
</dbReference>
<dbReference type="Pfam" id="PF13873">
    <property type="entry name" value="Myb_DNA-bind_5"/>
    <property type="match status" value="2"/>
</dbReference>
<dbReference type="Pfam" id="PF14523">
    <property type="entry name" value="Syntaxin_2"/>
    <property type="match status" value="1"/>
</dbReference>
<dbReference type="Gene3D" id="1.20.58.70">
    <property type="match status" value="1"/>
</dbReference>
<dbReference type="InterPro" id="IPR010989">
    <property type="entry name" value="SNARE"/>
</dbReference>